<dbReference type="AlphaFoldDB" id="A0A417XTN0"/>
<accession>A0A417XTN0</accession>
<dbReference type="GO" id="GO:0051920">
    <property type="term" value="F:peroxiredoxin activity"/>
    <property type="evidence" value="ECO:0007669"/>
    <property type="project" value="InterPro"/>
</dbReference>
<organism evidence="2 3">
    <name type="scientific">Nocardioides immobilis</name>
    <dbReference type="NCBI Taxonomy" id="2049295"/>
    <lineage>
        <taxon>Bacteria</taxon>
        <taxon>Bacillati</taxon>
        <taxon>Actinomycetota</taxon>
        <taxon>Actinomycetes</taxon>
        <taxon>Propionibacteriales</taxon>
        <taxon>Nocardioidaceae</taxon>
        <taxon>Nocardioides</taxon>
    </lineage>
</organism>
<dbReference type="PANTHER" id="PTHR33570">
    <property type="entry name" value="4-CARBOXYMUCONOLACTONE DECARBOXYLASE FAMILY PROTEIN"/>
    <property type="match status" value="1"/>
</dbReference>
<dbReference type="Proteomes" id="UP000283644">
    <property type="component" value="Unassembled WGS sequence"/>
</dbReference>
<dbReference type="InterPro" id="IPR052512">
    <property type="entry name" value="4CMD/NDH-1_regulator"/>
</dbReference>
<dbReference type="OrthoDB" id="9802489at2"/>
<evidence type="ECO:0000313" key="3">
    <source>
        <dbReference type="Proteomes" id="UP000283644"/>
    </source>
</evidence>
<evidence type="ECO:0000313" key="2">
    <source>
        <dbReference type="EMBL" id="RHW23812.1"/>
    </source>
</evidence>
<dbReference type="EMBL" id="QXGH01000040">
    <property type="protein sequence ID" value="RHW23812.1"/>
    <property type="molecule type" value="Genomic_DNA"/>
</dbReference>
<name>A0A417XTN0_9ACTN</name>
<comment type="caution">
    <text evidence="2">The sequence shown here is derived from an EMBL/GenBank/DDBJ whole genome shotgun (WGS) entry which is preliminary data.</text>
</comment>
<keyword evidence="3" id="KW-1185">Reference proteome</keyword>
<sequence>MRSADVAAIAPKFNDLTTEVLFGDVWERPGLVTRDRSLITVAALVTAYRPEQLEGHLRLALDNGLSRDELVEAITHLAFYAGWPSAITALGLLMEIAPRRAEAEPAPAAVCPRAGAPSGC</sequence>
<dbReference type="InterPro" id="IPR029032">
    <property type="entry name" value="AhpD-like"/>
</dbReference>
<evidence type="ECO:0000259" key="1">
    <source>
        <dbReference type="Pfam" id="PF02627"/>
    </source>
</evidence>
<gene>
    <name evidence="2" type="ORF">D0Z08_28110</name>
</gene>
<feature type="domain" description="Carboxymuconolactone decarboxylase-like" evidence="1">
    <location>
        <begin position="11"/>
        <end position="93"/>
    </location>
</feature>
<dbReference type="PANTHER" id="PTHR33570:SF9">
    <property type="entry name" value="BLL4600 PROTEIN"/>
    <property type="match status" value="1"/>
</dbReference>
<dbReference type="SUPFAM" id="SSF69118">
    <property type="entry name" value="AhpD-like"/>
    <property type="match status" value="1"/>
</dbReference>
<protein>
    <submittedName>
        <fullName evidence="2">Carboxymuconolactone decarboxylase family protein</fullName>
    </submittedName>
</protein>
<dbReference type="InterPro" id="IPR003779">
    <property type="entry name" value="CMD-like"/>
</dbReference>
<dbReference type="Pfam" id="PF02627">
    <property type="entry name" value="CMD"/>
    <property type="match status" value="1"/>
</dbReference>
<dbReference type="Gene3D" id="1.20.1290.10">
    <property type="entry name" value="AhpD-like"/>
    <property type="match status" value="1"/>
</dbReference>
<reference evidence="2 3" key="1">
    <citation type="submission" date="2018-09" db="EMBL/GenBank/DDBJ databases">
        <title>Genome sequencing of Nocardioides immobilis CCTCC AB 2017083 for comparison to Nocardioides silvaticus.</title>
        <authorList>
            <person name="Li C."/>
            <person name="Wang G."/>
        </authorList>
    </citation>
    <scope>NUCLEOTIDE SEQUENCE [LARGE SCALE GENOMIC DNA]</scope>
    <source>
        <strain evidence="2 3">CCTCC AB 2017083</strain>
    </source>
</reference>
<proteinExistence type="predicted"/>